<evidence type="ECO:0000313" key="2">
    <source>
        <dbReference type="EMBL" id="TCW59674.1"/>
    </source>
</evidence>
<evidence type="ECO:0000256" key="1">
    <source>
        <dbReference type="SAM" id="Phobius"/>
    </source>
</evidence>
<dbReference type="RefSeq" id="WP_131931460.1">
    <property type="nucleotide sequence ID" value="NZ_SMDF01000001.1"/>
</dbReference>
<feature type="transmembrane region" description="Helical" evidence="1">
    <location>
        <begin position="42"/>
        <end position="65"/>
    </location>
</feature>
<name>A0A4R4BL51_BACTU</name>
<keyword evidence="1" id="KW-1133">Transmembrane helix</keyword>
<reference evidence="2 3" key="1">
    <citation type="submission" date="2019-03" db="EMBL/GenBank/DDBJ databases">
        <title>Above-ground endophytic microbial communities from plants in different locations in the United States.</title>
        <authorList>
            <person name="Frank C."/>
        </authorList>
    </citation>
    <scope>NUCLEOTIDE SEQUENCE [LARGE SCALE GENOMIC DNA]</scope>
    <source>
        <strain evidence="2 3">LP_2_YM</strain>
    </source>
</reference>
<comment type="caution">
    <text evidence="2">The sequence shown here is derived from an EMBL/GenBank/DDBJ whole genome shotgun (WGS) entry which is preliminary data.</text>
</comment>
<sequence>MLYFLLYIAVGMIFVSTAAYGPLRKVVKESDAQTEEERAKILIQFLSTLLFVAIVCPFWPVLLTFKVMKIFNKDKKEEKVDAK</sequence>
<keyword evidence="1" id="KW-0472">Membrane</keyword>
<organism evidence="2 3">
    <name type="scientific">Bacillus thuringiensis</name>
    <dbReference type="NCBI Taxonomy" id="1428"/>
    <lineage>
        <taxon>Bacteria</taxon>
        <taxon>Bacillati</taxon>
        <taxon>Bacillota</taxon>
        <taxon>Bacilli</taxon>
        <taxon>Bacillales</taxon>
        <taxon>Bacillaceae</taxon>
        <taxon>Bacillus</taxon>
        <taxon>Bacillus cereus group</taxon>
    </lineage>
</organism>
<accession>A0A4R4BL51</accession>
<dbReference type="EMBL" id="SMDG01000001">
    <property type="protein sequence ID" value="TCW59674.1"/>
    <property type="molecule type" value="Genomic_DNA"/>
</dbReference>
<evidence type="ECO:0000313" key="3">
    <source>
        <dbReference type="Proteomes" id="UP000295285"/>
    </source>
</evidence>
<proteinExistence type="predicted"/>
<dbReference type="Proteomes" id="UP000295285">
    <property type="component" value="Unassembled WGS sequence"/>
</dbReference>
<dbReference type="AlphaFoldDB" id="A0A4R4BL51"/>
<gene>
    <name evidence="2" type="ORF">EC910_101304</name>
</gene>
<keyword evidence="1" id="KW-0812">Transmembrane</keyword>
<protein>
    <submittedName>
        <fullName evidence="2">Uncharacterized protein</fullName>
    </submittedName>
</protein>